<evidence type="ECO:0000259" key="7">
    <source>
        <dbReference type="PROSITE" id="PS51900"/>
    </source>
</evidence>
<evidence type="ECO:0000256" key="4">
    <source>
        <dbReference type="ARBA" id="ARBA00023172"/>
    </source>
</evidence>
<gene>
    <name evidence="8" type="ORF">HJ583_000765</name>
</gene>
<keyword evidence="2" id="KW-0229">DNA integration</keyword>
<reference evidence="8 9" key="1">
    <citation type="submission" date="2020-06" db="EMBL/GenBank/DDBJ databases">
        <title>Draft genome of Uliginosibacterium sp. IMCC34675.</title>
        <authorList>
            <person name="Song J."/>
        </authorList>
    </citation>
    <scope>NUCLEOTIDE SEQUENCE [LARGE SCALE GENOMIC DNA]</scope>
    <source>
        <strain evidence="8 9">IMCC34675</strain>
    </source>
</reference>
<dbReference type="Gene3D" id="1.10.443.10">
    <property type="entry name" value="Intergrase catalytic core"/>
    <property type="match status" value="1"/>
</dbReference>
<dbReference type="PANTHER" id="PTHR30349:SF41">
    <property type="entry name" value="INTEGRASE_RECOMBINASE PROTEIN MJ0367-RELATED"/>
    <property type="match status" value="1"/>
</dbReference>
<name>A0ABX2IGR6_9RHOO</name>
<dbReference type="RefSeq" id="WP_170019652.1">
    <property type="nucleotide sequence ID" value="NZ_JABCSC020000001.1"/>
</dbReference>
<evidence type="ECO:0000313" key="8">
    <source>
        <dbReference type="EMBL" id="NSL53546.1"/>
    </source>
</evidence>
<dbReference type="InterPro" id="IPR002104">
    <property type="entry name" value="Integrase_catalytic"/>
</dbReference>
<keyword evidence="9" id="KW-1185">Reference proteome</keyword>
<protein>
    <submittedName>
        <fullName evidence="8">Site-specific integrase</fullName>
    </submittedName>
</protein>
<sequence>MARLEYIRYQPHRPEIVGNSVQWVSDAAVRAVERLPQIFWADGQPWNEANLWALEMSRSRDVKAKTVQSLMEHLHKYAKWLVDEQIDWRHFPKNKAERVLIRYRGFLIDSRDRGGLSPSTTTARMRAVIRFYRFSSGHNFISHEAPKWQDRVAVVRYFDSVGFERTLQRITTDISIPNRARPGVRLEDGLLPITAEHMQDLLRYTTEHVSEELHLMLLIGFFTGARLGTITSMKVPALENALRDPGVPGMWVVPVGPGTGISTKFDVSGDLLIPDELMRLMKAYSTSARHLDRVIKADKSNKACLFLTRFGNPFKPAAVNREMVDLRRQGICAGLKFLLRFHFHQTRATYGTWLMSISIGVGNVKAAIEFVRRAMHHRHESTTFRYITFIEHTKAKIEVASAFTLAFFGVSKSVRPRNEKY</sequence>
<dbReference type="InterPro" id="IPR044068">
    <property type="entry name" value="CB"/>
</dbReference>
<dbReference type="InterPro" id="IPR011010">
    <property type="entry name" value="DNA_brk_join_enz"/>
</dbReference>
<comment type="similarity">
    <text evidence="1">Belongs to the 'phage' integrase family.</text>
</comment>
<dbReference type="Pfam" id="PF00589">
    <property type="entry name" value="Phage_integrase"/>
    <property type="match status" value="1"/>
</dbReference>
<evidence type="ECO:0000256" key="5">
    <source>
        <dbReference type="PROSITE-ProRule" id="PRU01248"/>
    </source>
</evidence>
<dbReference type="InterPro" id="IPR050090">
    <property type="entry name" value="Tyrosine_recombinase_XerCD"/>
</dbReference>
<comment type="caution">
    <text evidence="8">The sequence shown here is derived from an EMBL/GenBank/DDBJ whole genome shotgun (WGS) entry which is preliminary data.</text>
</comment>
<dbReference type="PANTHER" id="PTHR30349">
    <property type="entry name" value="PHAGE INTEGRASE-RELATED"/>
    <property type="match status" value="1"/>
</dbReference>
<evidence type="ECO:0000256" key="2">
    <source>
        <dbReference type="ARBA" id="ARBA00022908"/>
    </source>
</evidence>
<dbReference type="Proteomes" id="UP000778523">
    <property type="component" value="Unassembled WGS sequence"/>
</dbReference>
<accession>A0ABX2IGR6</accession>
<dbReference type="EMBL" id="JABCSC020000001">
    <property type="protein sequence ID" value="NSL53546.1"/>
    <property type="molecule type" value="Genomic_DNA"/>
</dbReference>
<feature type="domain" description="Tyr recombinase" evidence="6">
    <location>
        <begin position="185"/>
        <end position="404"/>
    </location>
</feature>
<keyword evidence="3 5" id="KW-0238">DNA-binding</keyword>
<evidence type="ECO:0000259" key="6">
    <source>
        <dbReference type="PROSITE" id="PS51898"/>
    </source>
</evidence>
<dbReference type="CDD" id="cd00397">
    <property type="entry name" value="DNA_BRE_C"/>
    <property type="match status" value="1"/>
</dbReference>
<evidence type="ECO:0000313" key="9">
    <source>
        <dbReference type="Proteomes" id="UP000778523"/>
    </source>
</evidence>
<dbReference type="PROSITE" id="PS51898">
    <property type="entry name" value="TYR_RECOMBINASE"/>
    <property type="match status" value="1"/>
</dbReference>
<keyword evidence="4" id="KW-0233">DNA recombination</keyword>
<dbReference type="Gene3D" id="1.10.150.130">
    <property type="match status" value="1"/>
</dbReference>
<dbReference type="PROSITE" id="PS51900">
    <property type="entry name" value="CB"/>
    <property type="match status" value="1"/>
</dbReference>
<feature type="domain" description="Core-binding (CB)" evidence="7">
    <location>
        <begin position="41"/>
        <end position="136"/>
    </location>
</feature>
<dbReference type="SUPFAM" id="SSF56349">
    <property type="entry name" value="DNA breaking-rejoining enzymes"/>
    <property type="match status" value="1"/>
</dbReference>
<organism evidence="8 9">
    <name type="scientific">Uliginosibacterium aquaticum</name>
    <dbReference type="NCBI Taxonomy" id="2731212"/>
    <lineage>
        <taxon>Bacteria</taxon>
        <taxon>Pseudomonadati</taxon>
        <taxon>Pseudomonadota</taxon>
        <taxon>Betaproteobacteria</taxon>
        <taxon>Rhodocyclales</taxon>
        <taxon>Zoogloeaceae</taxon>
        <taxon>Uliginosibacterium</taxon>
    </lineage>
</organism>
<evidence type="ECO:0000256" key="3">
    <source>
        <dbReference type="ARBA" id="ARBA00023125"/>
    </source>
</evidence>
<evidence type="ECO:0000256" key="1">
    <source>
        <dbReference type="ARBA" id="ARBA00008857"/>
    </source>
</evidence>
<proteinExistence type="inferred from homology"/>
<dbReference type="InterPro" id="IPR010998">
    <property type="entry name" value="Integrase_recombinase_N"/>
</dbReference>
<dbReference type="InterPro" id="IPR013762">
    <property type="entry name" value="Integrase-like_cat_sf"/>
</dbReference>